<dbReference type="InterPro" id="IPR012944">
    <property type="entry name" value="SusD_RagB_dom"/>
</dbReference>
<dbReference type="Proteomes" id="UP001501433">
    <property type="component" value="Unassembled WGS sequence"/>
</dbReference>
<dbReference type="RefSeq" id="WP_345278026.1">
    <property type="nucleotide sequence ID" value="NZ_BAABJW010000005.1"/>
</dbReference>
<name>A0ABP9CWV6_9FLAO</name>
<dbReference type="Pfam" id="PF07980">
    <property type="entry name" value="SusD_RagB"/>
    <property type="match status" value="1"/>
</dbReference>
<dbReference type="CDD" id="cd08977">
    <property type="entry name" value="SusD"/>
    <property type="match status" value="1"/>
</dbReference>
<comment type="similarity">
    <text evidence="2">Belongs to the SusD family.</text>
</comment>
<dbReference type="InterPro" id="IPR011990">
    <property type="entry name" value="TPR-like_helical_dom_sf"/>
</dbReference>
<dbReference type="Pfam" id="PF14322">
    <property type="entry name" value="SusD-like_3"/>
    <property type="match status" value="1"/>
</dbReference>
<dbReference type="Gene3D" id="1.25.40.390">
    <property type="match status" value="1"/>
</dbReference>
<comment type="caution">
    <text evidence="8">The sequence shown here is derived from an EMBL/GenBank/DDBJ whole genome shotgun (WGS) entry which is preliminary data.</text>
</comment>
<evidence type="ECO:0000313" key="9">
    <source>
        <dbReference type="Proteomes" id="UP001501433"/>
    </source>
</evidence>
<feature type="domain" description="SusD-like N-terminal" evidence="7">
    <location>
        <begin position="28"/>
        <end position="227"/>
    </location>
</feature>
<dbReference type="EMBL" id="BAABJW010000005">
    <property type="protein sequence ID" value="GAA4818082.1"/>
    <property type="molecule type" value="Genomic_DNA"/>
</dbReference>
<evidence type="ECO:0000256" key="1">
    <source>
        <dbReference type="ARBA" id="ARBA00004442"/>
    </source>
</evidence>
<feature type="domain" description="RagB/SusD" evidence="6">
    <location>
        <begin position="343"/>
        <end position="500"/>
    </location>
</feature>
<evidence type="ECO:0000256" key="2">
    <source>
        <dbReference type="ARBA" id="ARBA00006275"/>
    </source>
</evidence>
<dbReference type="SUPFAM" id="SSF48452">
    <property type="entry name" value="TPR-like"/>
    <property type="match status" value="1"/>
</dbReference>
<gene>
    <name evidence="8" type="ORF">GCM10023330_28650</name>
</gene>
<sequence length="528" mass="59292">MTTTYIQKIILFITLLLTSAVFTSCEGYLDEEPRIQVDIDAFYQNESNALAGLTGAYAQLKSANGYYRQQFLSNLYAASDQGQGSFNHRDFRFGTITNAEPLIERSWVDIYVAIKEANNVIARVPDVPEMDEELKLRILGEARFLRALHYFNLARCYGEVPLRLTPVLPGEKGLPLSPLEDIYGAIIEDLEFASEHCWGYNETRSGFSNNIGRVTKASAHALLAKAYIQIASSLRTAQAGIEGNAKYLGFTNNPNFYYQKAIEQANFVLQEPFYRLSTDLQEYETIFDAKNGNNFEMLFDIQGASIAGEGTAVSNLFTPRNSGLAGGGFGGTNMLQPQFINASIDKFDARYLNTIIQNYQDENFIYALGSGLTGYARTRIENGSPAGNLFRVFTGKYIDTDATTEYTSQQNWHVIRLADVYLLRAEALAEANQSPELANNDINALRNRVGLDDVDYSGFSMDDFRKELLRERGVELYMEGHRFFDLTRMGVYDEYCRITYGNSVGARGPEDYTWPIPLIESSANENID</sequence>
<evidence type="ECO:0000256" key="4">
    <source>
        <dbReference type="ARBA" id="ARBA00023136"/>
    </source>
</evidence>
<keyword evidence="4" id="KW-0472">Membrane</keyword>
<evidence type="ECO:0000259" key="7">
    <source>
        <dbReference type="Pfam" id="PF14322"/>
    </source>
</evidence>
<organism evidence="8 9">
    <name type="scientific">Litoribaculum gwangyangense</name>
    <dbReference type="NCBI Taxonomy" id="1130722"/>
    <lineage>
        <taxon>Bacteria</taxon>
        <taxon>Pseudomonadati</taxon>
        <taxon>Bacteroidota</taxon>
        <taxon>Flavobacteriia</taxon>
        <taxon>Flavobacteriales</taxon>
        <taxon>Flavobacteriaceae</taxon>
        <taxon>Litoribaculum</taxon>
    </lineage>
</organism>
<evidence type="ECO:0000313" key="8">
    <source>
        <dbReference type="EMBL" id="GAA4818082.1"/>
    </source>
</evidence>
<dbReference type="InterPro" id="IPR033985">
    <property type="entry name" value="SusD-like_N"/>
</dbReference>
<evidence type="ECO:0000256" key="5">
    <source>
        <dbReference type="ARBA" id="ARBA00023237"/>
    </source>
</evidence>
<evidence type="ECO:0000256" key="3">
    <source>
        <dbReference type="ARBA" id="ARBA00022729"/>
    </source>
</evidence>
<keyword evidence="5" id="KW-0998">Cell outer membrane</keyword>
<protein>
    <submittedName>
        <fullName evidence="8">RagB/SusD family nutrient uptake outer membrane protein</fullName>
    </submittedName>
</protein>
<keyword evidence="9" id="KW-1185">Reference proteome</keyword>
<proteinExistence type="inferred from homology"/>
<comment type="subcellular location">
    <subcellularLocation>
        <location evidence="1">Cell outer membrane</location>
    </subcellularLocation>
</comment>
<reference evidence="9" key="1">
    <citation type="journal article" date="2019" name="Int. J. Syst. Evol. Microbiol.">
        <title>The Global Catalogue of Microorganisms (GCM) 10K type strain sequencing project: providing services to taxonomists for standard genome sequencing and annotation.</title>
        <authorList>
            <consortium name="The Broad Institute Genomics Platform"/>
            <consortium name="The Broad Institute Genome Sequencing Center for Infectious Disease"/>
            <person name="Wu L."/>
            <person name="Ma J."/>
        </authorList>
    </citation>
    <scope>NUCLEOTIDE SEQUENCE [LARGE SCALE GENOMIC DNA]</scope>
    <source>
        <strain evidence="9">JCM 18325</strain>
    </source>
</reference>
<keyword evidence="3" id="KW-0732">Signal</keyword>
<evidence type="ECO:0000259" key="6">
    <source>
        <dbReference type="Pfam" id="PF07980"/>
    </source>
</evidence>
<accession>A0ABP9CWV6</accession>